<dbReference type="Gene3D" id="3.50.30.40">
    <property type="entry name" value="Ribonuclease E inhibitor RraA/RraA-like"/>
    <property type="match status" value="1"/>
</dbReference>
<comment type="cofactor">
    <cofactor evidence="8">
        <name>Mg(2+)</name>
        <dbReference type="ChEBI" id="CHEBI:18420"/>
    </cofactor>
</comment>
<evidence type="ECO:0000256" key="1">
    <source>
        <dbReference type="ARBA" id="ARBA00001342"/>
    </source>
</evidence>
<dbReference type="InterPro" id="IPR005493">
    <property type="entry name" value="RraA/RraA-like"/>
</dbReference>
<dbReference type="GO" id="GO:0047443">
    <property type="term" value="F:4-hydroxy-4-methyl-2-oxoglutarate aldolase activity"/>
    <property type="evidence" value="ECO:0007669"/>
    <property type="project" value="UniProtKB-EC"/>
</dbReference>
<comment type="function">
    <text evidence="6 9">Catalyzes the aldol cleavage of 4-hydroxy-4-methyl-2-oxoglutarate (HMG) into 2 molecules of pyruvate. Also contains a secondary oxaloacetate (OAA) decarboxylase activity due to the common pyruvate enolate transition state formed following C-C bond cleavage in the retro-aldol and decarboxylation reactions.</text>
</comment>
<dbReference type="Pfam" id="PF03737">
    <property type="entry name" value="RraA-like"/>
    <property type="match status" value="1"/>
</dbReference>
<evidence type="ECO:0000256" key="9">
    <source>
        <dbReference type="RuleBase" id="RU004338"/>
    </source>
</evidence>
<feature type="binding site" evidence="8">
    <location>
        <position position="107"/>
    </location>
    <ligand>
        <name>substrate</name>
    </ligand>
</feature>
<dbReference type="STRING" id="1890364.A0A2P6N035"/>
<comment type="subunit">
    <text evidence="3 9">Homotrimer.</text>
</comment>
<dbReference type="GO" id="GO:0051252">
    <property type="term" value="P:regulation of RNA metabolic process"/>
    <property type="evidence" value="ECO:0007669"/>
    <property type="project" value="InterPro"/>
</dbReference>
<keyword evidence="8" id="KW-0460">Magnesium</keyword>
<evidence type="ECO:0000256" key="7">
    <source>
        <dbReference type="ARBA" id="ARBA00047973"/>
    </source>
</evidence>
<gene>
    <name evidence="10" type="ORF">PROFUN_05552</name>
</gene>
<dbReference type="OrthoDB" id="1476984at2759"/>
<accession>A0A2P6N035</accession>
<keyword evidence="11" id="KW-1185">Reference proteome</keyword>
<organism evidence="10 11">
    <name type="scientific">Planoprotostelium fungivorum</name>
    <dbReference type="NCBI Taxonomy" id="1890364"/>
    <lineage>
        <taxon>Eukaryota</taxon>
        <taxon>Amoebozoa</taxon>
        <taxon>Evosea</taxon>
        <taxon>Variosea</taxon>
        <taxon>Cavosteliida</taxon>
        <taxon>Cavosteliaceae</taxon>
        <taxon>Planoprotostelium</taxon>
    </lineage>
</organism>
<dbReference type="InParanoid" id="A0A2P6N035"/>
<evidence type="ECO:0000256" key="2">
    <source>
        <dbReference type="ARBA" id="ARBA00008621"/>
    </source>
</evidence>
<evidence type="ECO:0000313" key="11">
    <source>
        <dbReference type="Proteomes" id="UP000241769"/>
    </source>
</evidence>
<dbReference type="PANTHER" id="PTHR33254:SF4">
    <property type="entry name" value="4-HYDROXY-4-METHYL-2-OXOGLUTARATE ALDOLASE 3-RELATED"/>
    <property type="match status" value="1"/>
</dbReference>
<dbReference type="SUPFAM" id="SSF89562">
    <property type="entry name" value="RraA-like"/>
    <property type="match status" value="1"/>
</dbReference>
<feature type="binding site" evidence="8">
    <location>
        <begin position="85"/>
        <end position="88"/>
    </location>
    <ligand>
        <name>substrate</name>
    </ligand>
</feature>
<dbReference type="CDD" id="cd16841">
    <property type="entry name" value="RraA_family"/>
    <property type="match status" value="1"/>
</dbReference>
<sequence>MSTIKNIVTADICDAYEGEIHKNFWVVDPSLQWKSYGSKSTFAGEVVTVKVFEDNSLVKDILATPGKGKVLVVDGGGSARCALVGDQIAAGAAKNGWEGVLVYGYIRDAKEISAVNIHIKALGTNPLRSIKKGRGDKDIAVVFGGVAFKPGQFIYADEDGIVLSSSDVQAKL</sequence>
<keyword evidence="4 8" id="KW-0479">Metal-binding</keyword>
<evidence type="ECO:0000256" key="3">
    <source>
        <dbReference type="ARBA" id="ARBA00011233"/>
    </source>
</evidence>
<name>A0A2P6N035_9EUKA</name>
<dbReference type="AlphaFoldDB" id="A0A2P6N035"/>
<dbReference type="GO" id="GO:0008948">
    <property type="term" value="F:oxaloacetate decarboxylase activity"/>
    <property type="evidence" value="ECO:0007669"/>
    <property type="project" value="UniProtKB-EC"/>
</dbReference>
<reference evidence="10 11" key="1">
    <citation type="journal article" date="2018" name="Genome Biol. Evol.">
        <title>Multiple Roots of Fruiting Body Formation in Amoebozoa.</title>
        <authorList>
            <person name="Hillmann F."/>
            <person name="Forbes G."/>
            <person name="Novohradska S."/>
            <person name="Ferling I."/>
            <person name="Riege K."/>
            <person name="Groth M."/>
            <person name="Westermann M."/>
            <person name="Marz M."/>
            <person name="Spaller T."/>
            <person name="Winckler T."/>
            <person name="Schaap P."/>
            <person name="Glockner G."/>
        </authorList>
    </citation>
    <scope>NUCLEOTIDE SEQUENCE [LARGE SCALE GENOMIC DNA]</scope>
    <source>
        <strain evidence="10 11">Jena</strain>
    </source>
</reference>
<comment type="similarity">
    <text evidence="2 9">Belongs to the class II aldolase/RraA-like family.</text>
</comment>
<comment type="catalytic activity">
    <reaction evidence="1 9">
        <text>4-hydroxy-4-methyl-2-oxoglutarate = 2 pyruvate</text>
        <dbReference type="Rhea" id="RHEA:22748"/>
        <dbReference type="ChEBI" id="CHEBI:15361"/>
        <dbReference type="ChEBI" id="CHEBI:58276"/>
        <dbReference type="EC" id="4.1.3.17"/>
    </reaction>
</comment>
<comment type="cofactor">
    <cofactor evidence="9">
        <name>a divalent metal cation</name>
        <dbReference type="ChEBI" id="CHEBI:60240"/>
    </cofactor>
</comment>
<keyword evidence="5 9" id="KW-0456">Lyase</keyword>
<evidence type="ECO:0000313" key="10">
    <source>
        <dbReference type="EMBL" id="PRP77307.1"/>
    </source>
</evidence>
<dbReference type="NCBIfam" id="NF006875">
    <property type="entry name" value="PRK09372.1"/>
    <property type="match status" value="1"/>
</dbReference>
<dbReference type="GO" id="GO:0008428">
    <property type="term" value="F:ribonuclease inhibitor activity"/>
    <property type="evidence" value="ECO:0007669"/>
    <property type="project" value="InterPro"/>
</dbReference>
<dbReference type="InterPro" id="IPR010203">
    <property type="entry name" value="RraA"/>
</dbReference>
<dbReference type="Proteomes" id="UP000241769">
    <property type="component" value="Unassembled WGS sequence"/>
</dbReference>
<evidence type="ECO:0000256" key="4">
    <source>
        <dbReference type="ARBA" id="ARBA00022723"/>
    </source>
</evidence>
<dbReference type="EMBL" id="MDYQ01000269">
    <property type="protein sequence ID" value="PRP77307.1"/>
    <property type="molecule type" value="Genomic_DNA"/>
</dbReference>
<protein>
    <recommendedName>
        <fullName evidence="9">4-hydroxy-4-methyl-2-oxoglutarate aldolase</fullName>
        <shortName evidence="9">HMG aldolase</shortName>
        <ecNumber evidence="9">4.1.1.112</ecNumber>
        <ecNumber evidence="9">4.1.3.17</ecNumber>
    </recommendedName>
    <alternativeName>
        <fullName evidence="9">Oxaloacetate decarboxylase</fullName>
    </alternativeName>
</protein>
<evidence type="ECO:0000256" key="6">
    <source>
        <dbReference type="ARBA" id="ARBA00025046"/>
    </source>
</evidence>
<dbReference type="InterPro" id="IPR036704">
    <property type="entry name" value="RraA/RraA-like_sf"/>
</dbReference>
<proteinExistence type="inferred from homology"/>
<evidence type="ECO:0000256" key="5">
    <source>
        <dbReference type="ARBA" id="ARBA00023239"/>
    </source>
</evidence>
<dbReference type="EC" id="4.1.1.112" evidence="9"/>
<dbReference type="NCBIfam" id="TIGR01935">
    <property type="entry name" value="NOT-MenG"/>
    <property type="match status" value="1"/>
</dbReference>
<dbReference type="GO" id="GO:0046872">
    <property type="term" value="F:metal ion binding"/>
    <property type="evidence" value="ECO:0007669"/>
    <property type="project" value="UniProtKB-KW"/>
</dbReference>
<dbReference type="PANTHER" id="PTHR33254">
    <property type="entry name" value="4-HYDROXY-4-METHYL-2-OXOGLUTARATE ALDOLASE 3-RELATED"/>
    <property type="match status" value="1"/>
</dbReference>
<feature type="binding site" evidence="8">
    <location>
        <position position="108"/>
    </location>
    <ligand>
        <name>Mg(2+)</name>
        <dbReference type="ChEBI" id="CHEBI:18420"/>
    </ligand>
</feature>
<comment type="caution">
    <text evidence="10">The sequence shown here is derived from an EMBL/GenBank/DDBJ whole genome shotgun (WGS) entry which is preliminary data.</text>
</comment>
<dbReference type="EC" id="4.1.3.17" evidence="9"/>
<comment type="catalytic activity">
    <reaction evidence="7 9">
        <text>oxaloacetate + H(+) = pyruvate + CO2</text>
        <dbReference type="Rhea" id="RHEA:15641"/>
        <dbReference type="ChEBI" id="CHEBI:15361"/>
        <dbReference type="ChEBI" id="CHEBI:15378"/>
        <dbReference type="ChEBI" id="CHEBI:16452"/>
        <dbReference type="ChEBI" id="CHEBI:16526"/>
        <dbReference type="EC" id="4.1.1.112"/>
    </reaction>
</comment>
<evidence type="ECO:0000256" key="8">
    <source>
        <dbReference type="PIRSR" id="PIRSR605493-1"/>
    </source>
</evidence>